<comment type="cofactor">
    <cofactor evidence="3">
        <name>FAD</name>
        <dbReference type="ChEBI" id="CHEBI:57692"/>
    </cofactor>
</comment>
<dbReference type="InterPro" id="IPR029055">
    <property type="entry name" value="Ntn_hydrolases_N"/>
</dbReference>
<evidence type="ECO:0000256" key="13">
    <source>
        <dbReference type="ARBA" id="ARBA00023014"/>
    </source>
</evidence>
<dbReference type="CDD" id="cd00713">
    <property type="entry name" value="GltS"/>
    <property type="match status" value="1"/>
</dbReference>
<reference evidence="19" key="2">
    <citation type="submission" date="2020-09" db="EMBL/GenBank/DDBJ databases">
        <authorList>
            <person name="Sun Q."/>
            <person name="Ohkuma M."/>
        </authorList>
    </citation>
    <scope>NUCLEOTIDE SEQUENCE</scope>
    <source>
        <strain evidence="19">JCM 13064</strain>
    </source>
</reference>
<dbReference type="Pfam" id="PF01645">
    <property type="entry name" value="Glu_synthase"/>
    <property type="match status" value="1"/>
</dbReference>
<protein>
    <submittedName>
        <fullName evidence="19">Glutamate synthase</fullName>
    </submittedName>
</protein>
<dbReference type="PANTHER" id="PTHR11938:SF133">
    <property type="entry name" value="GLUTAMATE SYNTHASE (NADH)"/>
    <property type="match status" value="1"/>
</dbReference>
<dbReference type="InterPro" id="IPR006982">
    <property type="entry name" value="Glu_synth_centr_N"/>
</dbReference>
<dbReference type="Pfam" id="PF00310">
    <property type="entry name" value="GATase_2"/>
    <property type="match status" value="1"/>
</dbReference>
<evidence type="ECO:0000256" key="2">
    <source>
        <dbReference type="ARBA" id="ARBA00001927"/>
    </source>
</evidence>
<comment type="cofactor">
    <cofactor evidence="1">
        <name>FMN</name>
        <dbReference type="ChEBI" id="CHEBI:58210"/>
    </cofactor>
</comment>
<evidence type="ECO:0000256" key="10">
    <source>
        <dbReference type="ARBA" id="ARBA00022962"/>
    </source>
</evidence>
<keyword evidence="14" id="KW-0314">Glutamate biosynthesis</keyword>
<keyword evidence="13" id="KW-0411">Iron-sulfur</keyword>
<dbReference type="SUPFAM" id="SSF56235">
    <property type="entry name" value="N-terminal nucleophile aminohydrolases (Ntn hydrolases)"/>
    <property type="match status" value="1"/>
</dbReference>
<dbReference type="Gene3D" id="2.160.20.60">
    <property type="entry name" value="Glutamate synthase, alpha subunit, C-terminal domain"/>
    <property type="match status" value="1"/>
</dbReference>
<dbReference type="CDD" id="cd00982">
    <property type="entry name" value="gltB_C"/>
    <property type="match status" value="1"/>
</dbReference>
<evidence type="ECO:0000256" key="8">
    <source>
        <dbReference type="ARBA" id="ARBA00022723"/>
    </source>
</evidence>
<evidence type="ECO:0000256" key="11">
    <source>
        <dbReference type="ARBA" id="ARBA00023002"/>
    </source>
</evidence>
<evidence type="ECO:0000256" key="4">
    <source>
        <dbReference type="ARBA" id="ARBA00009716"/>
    </source>
</evidence>
<evidence type="ECO:0000313" key="19">
    <source>
        <dbReference type="EMBL" id="GGL10261.1"/>
    </source>
</evidence>
<evidence type="ECO:0000256" key="16">
    <source>
        <dbReference type="ARBA" id="ARBA00029440"/>
    </source>
</evidence>
<dbReference type="GO" id="GO:0006537">
    <property type="term" value="P:glutamate biosynthetic process"/>
    <property type="evidence" value="ECO:0007669"/>
    <property type="project" value="UniProtKB-KW"/>
</dbReference>
<comment type="pathway">
    <text evidence="16">Amino-acid biosynthesis.</text>
</comment>
<evidence type="ECO:0000256" key="14">
    <source>
        <dbReference type="ARBA" id="ARBA00023164"/>
    </source>
</evidence>
<dbReference type="EMBL" id="BMNT01000040">
    <property type="protein sequence ID" value="GGL10261.1"/>
    <property type="molecule type" value="Genomic_DNA"/>
</dbReference>
<organism evidence="19 20">
    <name type="scientific">Sphaerisporangium melleum</name>
    <dbReference type="NCBI Taxonomy" id="321316"/>
    <lineage>
        <taxon>Bacteria</taxon>
        <taxon>Bacillati</taxon>
        <taxon>Actinomycetota</taxon>
        <taxon>Actinomycetes</taxon>
        <taxon>Streptosporangiales</taxon>
        <taxon>Streptosporangiaceae</taxon>
        <taxon>Sphaerisporangium</taxon>
    </lineage>
</organism>
<evidence type="ECO:0000259" key="18">
    <source>
        <dbReference type="PROSITE" id="PS51278"/>
    </source>
</evidence>
<keyword evidence="10" id="KW-0315">Glutamine amidotransferase</keyword>
<dbReference type="InterPro" id="IPR050711">
    <property type="entry name" value="ET-N_metabolism_enzyme"/>
</dbReference>
<evidence type="ECO:0000313" key="20">
    <source>
        <dbReference type="Proteomes" id="UP000645217"/>
    </source>
</evidence>
<dbReference type="Proteomes" id="UP000645217">
    <property type="component" value="Unassembled WGS sequence"/>
</dbReference>
<dbReference type="PANTHER" id="PTHR11938">
    <property type="entry name" value="FAD NADPH DEHYDROGENASE/OXIDOREDUCTASE"/>
    <property type="match status" value="1"/>
</dbReference>
<evidence type="ECO:0000256" key="9">
    <source>
        <dbReference type="ARBA" id="ARBA00022827"/>
    </source>
</evidence>
<keyword evidence="20" id="KW-1185">Reference proteome</keyword>
<comment type="caution">
    <text evidence="19">The sequence shown here is derived from an EMBL/GenBank/DDBJ whole genome shotgun (WGS) entry which is preliminary data.</text>
</comment>
<feature type="domain" description="WW" evidence="17">
    <location>
        <begin position="311"/>
        <end position="346"/>
    </location>
</feature>
<dbReference type="FunFam" id="3.60.20.10:FF:000001">
    <property type="entry name" value="Glutamate synthase, large subunit"/>
    <property type="match status" value="1"/>
</dbReference>
<reference evidence="19" key="1">
    <citation type="journal article" date="2014" name="Int. J. Syst. Evol. Microbiol.">
        <title>Complete genome sequence of Corynebacterium casei LMG S-19264T (=DSM 44701T), isolated from a smear-ripened cheese.</title>
        <authorList>
            <consortium name="US DOE Joint Genome Institute (JGI-PGF)"/>
            <person name="Walter F."/>
            <person name="Albersmeier A."/>
            <person name="Kalinowski J."/>
            <person name="Ruckert C."/>
        </authorList>
    </citation>
    <scope>NUCLEOTIDE SEQUENCE</scope>
    <source>
        <strain evidence="19">JCM 13064</strain>
    </source>
</reference>
<keyword evidence="8" id="KW-0479">Metal-binding</keyword>
<evidence type="ECO:0000256" key="5">
    <source>
        <dbReference type="ARBA" id="ARBA00022605"/>
    </source>
</evidence>
<comment type="cofactor">
    <cofactor evidence="2">
        <name>[3Fe-4S] cluster</name>
        <dbReference type="ChEBI" id="CHEBI:21137"/>
    </cofactor>
</comment>
<dbReference type="SUPFAM" id="SSF51395">
    <property type="entry name" value="FMN-linked oxidoreductases"/>
    <property type="match status" value="1"/>
</dbReference>
<comment type="similarity">
    <text evidence="4">Belongs to the glutamate synthase family.</text>
</comment>
<keyword evidence="11" id="KW-0560">Oxidoreductase</keyword>
<dbReference type="FunFam" id="3.20.20.70:FF:000031">
    <property type="entry name" value="Glutamate synthase 1 [NADH]"/>
    <property type="match status" value="1"/>
</dbReference>
<name>A0A917VSM7_9ACTN</name>
<dbReference type="PROSITE" id="PS51278">
    <property type="entry name" value="GATASE_TYPE_2"/>
    <property type="match status" value="1"/>
</dbReference>
<dbReference type="Gene3D" id="3.60.20.10">
    <property type="entry name" value="Glutamine Phosphoribosylpyrophosphate, subunit 1, domain 1"/>
    <property type="match status" value="1"/>
</dbReference>
<dbReference type="InterPro" id="IPR001202">
    <property type="entry name" value="WW_dom"/>
</dbReference>
<dbReference type="SUPFAM" id="SSF69336">
    <property type="entry name" value="Alpha subunit of glutamate synthase, C-terminal domain"/>
    <property type="match status" value="1"/>
</dbReference>
<proteinExistence type="inferred from homology"/>
<dbReference type="CDD" id="cd02808">
    <property type="entry name" value="GltS_FMN"/>
    <property type="match status" value="1"/>
</dbReference>
<accession>A0A917VSM7</accession>
<evidence type="ECO:0000256" key="15">
    <source>
        <dbReference type="ARBA" id="ARBA00023291"/>
    </source>
</evidence>
<dbReference type="FunFam" id="3.20.20.70:FF:000053">
    <property type="entry name" value="Glutamate synthase large subunit"/>
    <property type="match status" value="1"/>
</dbReference>
<evidence type="ECO:0000256" key="3">
    <source>
        <dbReference type="ARBA" id="ARBA00001974"/>
    </source>
</evidence>
<dbReference type="GO" id="GO:0046872">
    <property type="term" value="F:metal ion binding"/>
    <property type="evidence" value="ECO:0007669"/>
    <property type="project" value="UniProtKB-KW"/>
</dbReference>
<dbReference type="InterPro" id="IPR002489">
    <property type="entry name" value="Glu_synth_asu_C"/>
</dbReference>
<keyword evidence="7" id="KW-0288">FMN</keyword>
<keyword evidence="9" id="KW-0274">FAD</keyword>
<dbReference type="FunFam" id="2.160.20.60:FF:000001">
    <property type="entry name" value="Glutamate synthase, large subunit"/>
    <property type="match status" value="1"/>
</dbReference>
<dbReference type="NCBIfam" id="NF008730">
    <property type="entry name" value="PRK11750.1"/>
    <property type="match status" value="1"/>
</dbReference>
<evidence type="ECO:0000256" key="6">
    <source>
        <dbReference type="ARBA" id="ARBA00022630"/>
    </source>
</evidence>
<dbReference type="PROSITE" id="PS50020">
    <property type="entry name" value="WW_DOMAIN_2"/>
    <property type="match status" value="1"/>
</dbReference>
<keyword evidence="12" id="KW-0408">Iron</keyword>
<sequence>MPAAHLGFPEPQGLYHPSQEHDACGVAMVADVAGRRSHDIVAKALTALCNLDHRGAKGSEPDTGDGAGILTQMPDAFLREVVDFPLPPAGSYAAGVAFLPVDEQARTTAVRLIEEIAAEEGLTVFGWRQVPIDTAHAGPSARAVMPDFQQLFVSSPNGEEGLALDRLAFCLRKRAEHEAHVYFPSLSSRTIVYKGMLTTPQLEPFFPDLSDDRFASAIALVHSRFSTNTFPSWPLAHPYRYVAHNGEINTVKGNRNWMRAREAMLATDLIPGDLSRLFPICDPDGSDTASFDECLELLHLGGRSLPHAVLMMIPEAWENHTEMDAARRAFYEYHSTSMEAWDGPASITFSDGTLVGAVLDRNGLRPGRFWVTEDGLVVLASEAGVLDIEPAKVVRKGRLQPGKMFLVDTARGKIIEDDEIKAELAAAHPYSDWLHAGLIRFEELPARERPIVTHEALVKRQQTFGYTEEELRVILAPMAKAGAEPIGSMGTDSPVAVLSEKPRLLFDYFSQLFAQVTNPPLDAIREELVTSLQTTIGPEGNLLAPDPASCRRLVLPYPVIDNDELAKIIHINDEGALPGFQPHVVSGLFEVAGGGEALLRRLAEIRAEVSRAIEDGARIIVLSDRGSDARMAPIPSLMLTGAVHHHLINEKSRTRVGLVIETGEARECHHMALLIGYGASAVNPYLAIETVEDMVAAGALTMEPRAAVRNLIKAYGKGVLKVMSKMGVSTVASYTGAQIFEALGLGQEVIDACFAGTTSRLGGVGFAVLAEEAALRHRHAYPRAENAHRRLEVGGEYQWRREGEPHLFNPESVFRLQHATRTRRYEIFKQYTDLVDSQAEKLMTLRGLFRLREGVRPPVPIEEVEPVSEIVKRFSTGAMSYGSISKEAHETIAIAMNRLGAKSNTGEGGEDPERLYDPERRSAIKQVASGRFGVTSEYLVNADDLQIKMAQGAKPGEGGQLPGHKVYPWIAKTRHSTPGVGLISPPPHHDIYSIEDLAQLIHDLKNSNPQARVHVKLVAEVGVGTVAAGVSKAHADVVLISGHDGGTGASPLTSIKHAGAPWELGLAETQQTLLLNGLRDRIVVQADGQLKTGRDVLIAALLGAEEFGFATAPLVVSGCVMMRVCHLDTCPVGVATQNPELRKRFSGKPEFIVNFFEFIAEEVREYLAALGFRSIDEAVGRAEMLDTTAAEEHWKAAGLDLSPILHTPALPEGTPLRRVVEQDHGLSKALDNTLIQLSEAALQYGERVTLELPIRNVNRTVGTMLGHQVTKRHGGAGLPANTIDVSFTGSAGNSFGAFVPQGVTLRLTGDANDYLAKGLSGGRVTVRPHPDAPFSAETQVIAGNVGLYGATSGEVFIRGVVGERFCVRNSGATAVVEGVGDHGCEYMTGGRAVVLGPTGRNFAAGMSGGVAYVLDLASARVNREMVAVEELTDEDSEFLRDIVERHLAETGSTVAKTLLDDWDGTLTRFAKIMPVDYKRVLQAQAAARAEGRDIDQAVMAAVQG</sequence>
<dbReference type="InterPro" id="IPR036485">
    <property type="entry name" value="Glu_synth_asu_C_sf"/>
</dbReference>
<dbReference type="Pfam" id="PF04898">
    <property type="entry name" value="Glu_syn_central"/>
    <property type="match status" value="1"/>
</dbReference>
<dbReference type="RefSeq" id="WP_189166474.1">
    <property type="nucleotide sequence ID" value="NZ_BMNT01000040.1"/>
</dbReference>
<dbReference type="InterPro" id="IPR013785">
    <property type="entry name" value="Aldolase_TIM"/>
</dbReference>
<feature type="domain" description="Glutamine amidotransferase type-2" evidence="18">
    <location>
        <begin position="24"/>
        <end position="410"/>
    </location>
</feature>
<dbReference type="GO" id="GO:0051538">
    <property type="term" value="F:3 iron, 4 sulfur cluster binding"/>
    <property type="evidence" value="ECO:0007669"/>
    <property type="project" value="UniProtKB-KW"/>
</dbReference>
<dbReference type="GO" id="GO:0019676">
    <property type="term" value="P:ammonia assimilation cycle"/>
    <property type="evidence" value="ECO:0007669"/>
    <property type="project" value="TreeGrafter"/>
</dbReference>
<keyword evidence="15" id="KW-0003">3Fe-4S</keyword>
<dbReference type="InterPro" id="IPR017932">
    <property type="entry name" value="GATase_2_dom"/>
</dbReference>
<keyword evidence="6" id="KW-0285">Flavoprotein</keyword>
<evidence type="ECO:0000256" key="7">
    <source>
        <dbReference type="ARBA" id="ARBA00022643"/>
    </source>
</evidence>
<keyword evidence="5" id="KW-0028">Amino-acid biosynthesis</keyword>
<evidence type="ECO:0000256" key="12">
    <source>
        <dbReference type="ARBA" id="ARBA00023004"/>
    </source>
</evidence>
<gene>
    <name evidence="19" type="primary">gltB</name>
    <name evidence="19" type="ORF">GCM10007964_60550</name>
</gene>
<dbReference type="InterPro" id="IPR002932">
    <property type="entry name" value="Glu_synthdom"/>
</dbReference>
<dbReference type="Gene3D" id="3.20.20.70">
    <property type="entry name" value="Aldolase class I"/>
    <property type="match status" value="2"/>
</dbReference>
<dbReference type="GO" id="GO:0015930">
    <property type="term" value="F:glutamate synthase activity"/>
    <property type="evidence" value="ECO:0007669"/>
    <property type="project" value="InterPro"/>
</dbReference>
<evidence type="ECO:0000259" key="17">
    <source>
        <dbReference type="PROSITE" id="PS50020"/>
    </source>
</evidence>
<evidence type="ECO:0000256" key="1">
    <source>
        <dbReference type="ARBA" id="ARBA00001917"/>
    </source>
</evidence>
<dbReference type="Pfam" id="PF01493">
    <property type="entry name" value="GXGXG"/>
    <property type="match status" value="1"/>
</dbReference>